<comment type="caution">
    <text evidence="6">The sequence shown here is derived from an EMBL/GenBank/DDBJ whole genome shotgun (WGS) entry which is preliminary data.</text>
</comment>
<organism evidence="6 7">
    <name type="scientific">Arachis hypogaea</name>
    <name type="common">Peanut</name>
    <dbReference type="NCBI Taxonomy" id="3818"/>
    <lineage>
        <taxon>Eukaryota</taxon>
        <taxon>Viridiplantae</taxon>
        <taxon>Streptophyta</taxon>
        <taxon>Embryophyta</taxon>
        <taxon>Tracheophyta</taxon>
        <taxon>Spermatophyta</taxon>
        <taxon>Magnoliopsida</taxon>
        <taxon>eudicotyledons</taxon>
        <taxon>Gunneridae</taxon>
        <taxon>Pentapetalae</taxon>
        <taxon>rosids</taxon>
        <taxon>fabids</taxon>
        <taxon>Fabales</taxon>
        <taxon>Fabaceae</taxon>
        <taxon>Papilionoideae</taxon>
        <taxon>50 kb inversion clade</taxon>
        <taxon>dalbergioids sensu lato</taxon>
        <taxon>Dalbergieae</taxon>
        <taxon>Pterocarpus clade</taxon>
        <taxon>Arachis</taxon>
    </lineage>
</organism>
<evidence type="ECO:0000256" key="2">
    <source>
        <dbReference type="ARBA" id="ARBA00022676"/>
    </source>
</evidence>
<dbReference type="Gramene" id="arahy.Tifrunner.gnm2.ann2.Ah02g281300.1">
    <property type="protein sequence ID" value="arahy.Tifrunner.gnm2.ann2.Ah02g281300.1-CDS-1"/>
    <property type="gene ID" value="arahy.Tifrunner.gnm2.ann2.Ah02g281300"/>
</dbReference>
<accession>A0A445EBP1</accession>
<name>A0A445EBP1_ARAHY</name>
<dbReference type="CDD" id="cd03784">
    <property type="entry name" value="GT1_Gtf-like"/>
    <property type="match status" value="1"/>
</dbReference>
<dbReference type="Proteomes" id="UP000289738">
    <property type="component" value="Chromosome A02"/>
</dbReference>
<dbReference type="InterPro" id="IPR035595">
    <property type="entry name" value="UDP_glycos_trans_CS"/>
</dbReference>
<dbReference type="OrthoDB" id="5835829at2759"/>
<evidence type="ECO:0000256" key="3">
    <source>
        <dbReference type="ARBA" id="ARBA00022679"/>
    </source>
</evidence>
<dbReference type="Pfam" id="PF00201">
    <property type="entry name" value="UDPGT"/>
    <property type="match status" value="1"/>
</dbReference>
<dbReference type="PROSITE" id="PS00375">
    <property type="entry name" value="UDPGT"/>
    <property type="match status" value="1"/>
</dbReference>
<sequence>MGSEECNLHIFFFPFLAHGHMIPTVDMAKLFASRGAKATIITTPINEPFIFKTIEKAKTHGKGSIHIKTVEFRPVDFGLPEGCDNVDFIRSSDKIPQFFEATRFLQEPFERLLIQHNPDCVVSDMFYPWTTDSAAKFGIPRIMFHGTNFFFMCVSESTRLYEPHKNVSSDSEYFVIPNLPDEIKMTRMQMPPFALHNEGKGTHPIAKLSKEAIESEKKSYGTVVNSFYELEKDYADHFRNVLGRKAWHIGPLFLINKDDTQDKAQRRKDASIDENECLKWLDTKKPNSIVYVCFGSIANFPDSQLRDIAIGLEASGQHFIWVVKKSKEDGDEWLPEGFEKRMEGKGLIIRGWAPQVLILEHQAIGAFVTHCGWNSTLEAVTAGVPMVTWPIAAEQFYNEKLVTEILKIGVPIGAKKWLRLIGDTVKWEAVEKGVKKIMVGEEAEEMRNKAKVLSQLAKSAVERGGSSYSDLDALIVELASHKH</sequence>
<evidence type="ECO:0000256" key="5">
    <source>
        <dbReference type="RuleBase" id="RU362057"/>
    </source>
</evidence>
<keyword evidence="7" id="KW-1185">Reference proteome</keyword>
<gene>
    <name evidence="6" type="ORF">Ahy_A02g006893</name>
</gene>
<evidence type="ECO:0000313" key="7">
    <source>
        <dbReference type="Proteomes" id="UP000289738"/>
    </source>
</evidence>
<keyword evidence="2 4" id="KW-0328">Glycosyltransferase</keyword>
<dbReference type="PANTHER" id="PTHR48047:SF45">
    <property type="entry name" value="SCOPOLETIN GLUCOSYLTRANSFERASE-LIKE"/>
    <property type="match status" value="1"/>
</dbReference>
<evidence type="ECO:0000256" key="4">
    <source>
        <dbReference type="RuleBase" id="RU003718"/>
    </source>
</evidence>
<dbReference type="PANTHER" id="PTHR48047">
    <property type="entry name" value="GLYCOSYLTRANSFERASE"/>
    <property type="match status" value="1"/>
</dbReference>
<dbReference type="FunFam" id="3.40.50.2000:FF:000071">
    <property type="entry name" value="Glycosyltransferase"/>
    <property type="match status" value="1"/>
</dbReference>
<dbReference type="SUPFAM" id="SSF53756">
    <property type="entry name" value="UDP-Glycosyltransferase/glycogen phosphorylase"/>
    <property type="match status" value="1"/>
</dbReference>
<dbReference type="FunFam" id="3.40.50.2000:FF:000047">
    <property type="entry name" value="Glycosyltransferase"/>
    <property type="match status" value="1"/>
</dbReference>
<dbReference type="STRING" id="3818.A0A445EBP1"/>
<proteinExistence type="inferred from homology"/>
<protein>
    <recommendedName>
        <fullName evidence="5">Glycosyltransferase</fullName>
        <ecNumber evidence="5">2.4.1.-</ecNumber>
    </recommendedName>
</protein>
<evidence type="ECO:0000256" key="1">
    <source>
        <dbReference type="ARBA" id="ARBA00009995"/>
    </source>
</evidence>
<dbReference type="AlphaFoldDB" id="A0A445EBP1"/>
<reference evidence="6 7" key="1">
    <citation type="submission" date="2019-01" db="EMBL/GenBank/DDBJ databases">
        <title>Sequencing of cultivated peanut Arachis hypogaea provides insights into genome evolution and oil improvement.</title>
        <authorList>
            <person name="Chen X."/>
        </authorList>
    </citation>
    <scope>NUCLEOTIDE SEQUENCE [LARGE SCALE GENOMIC DNA]</scope>
    <source>
        <strain evidence="7">cv. Fuhuasheng</strain>
        <tissue evidence="6">Leaves</tissue>
    </source>
</reference>
<dbReference type="EC" id="2.4.1.-" evidence="5"/>
<dbReference type="GO" id="GO:0035251">
    <property type="term" value="F:UDP-glucosyltransferase activity"/>
    <property type="evidence" value="ECO:0007669"/>
    <property type="project" value="TreeGrafter"/>
</dbReference>
<evidence type="ECO:0000313" key="6">
    <source>
        <dbReference type="EMBL" id="RYR72665.1"/>
    </source>
</evidence>
<comment type="similarity">
    <text evidence="1 4">Belongs to the UDP-glycosyltransferase family.</text>
</comment>
<dbReference type="EMBL" id="SDMP01000002">
    <property type="protein sequence ID" value="RYR72665.1"/>
    <property type="molecule type" value="Genomic_DNA"/>
</dbReference>
<keyword evidence="3 4" id="KW-0808">Transferase</keyword>
<dbReference type="SMR" id="A0A445EBP1"/>
<dbReference type="Gene3D" id="3.40.50.2000">
    <property type="entry name" value="Glycogen Phosphorylase B"/>
    <property type="match status" value="2"/>
</dbReference>
<dbReference type="InterPro" id="IPR002213">
    <property type="entry name" value="UDP_glucos_trans"/>
</dbReference>